<feature type="coiled-coil region" evidence="1">
    <location>
        <begin position="331"/>
        <end position="390"/>
    </location>
</feature>
<feature type="compositionally biased region" description="Basic and acidic residues" evidence="2">
    <location>
        <begin position="185"/>
        <end position="210"/>
    </location>
</feature>
<organism evidence="3 4">
    <name type="scientific">Brassica carinata</name>
    <name type="common">Ethiopian mustard</name>
    <name type="synonym">Abyssinian cabbage</name>
    <dbReference type="NCBI Taxonomy" id="52824"/>
    <lineage>
        <taxon>Eukaryota</taxon>
        <taxon>Viridiplantae</taxon>
        <taxon>Streptophyta</taxon>
        <taxon>Embryophyta</taxon>
        <taxon>Tracheophyta</taxon>
        <taxon>Spermatophyta</taxon>
        <taxon>Magnoliopsida</taxon>
        <taxon>eudicotyledons</taxon>
        <taxon>Gunneridae</taxon>
        <taxon>Pentapetalae</taxon>
        <taxon>rosids</taxon>
        <taxon>malvids</taxon>
        <taxon>Brassicales</taxon>
        <taxon>Brassicaceae</taxon>
        <taxon>Brassiceae</taxon>
        <taxon>Brassica</taxon>
    </lineage>
</organism>
<evidence type="ECO:0000256" key="2">
    <source>
        <dbReference type="SAM" id="MobiDB-lite"/>
    </source>
</evidence>
<reference evidence="3 4" key="1">
    <citation type="submission" date="2020-02" db="EMBL/GenBank/DDBJ databases">
        <authorList>
            <person name="Ma Q."/>
            <person name="Huang Y."/>
            <person name="Song X."/>
            <person name="Pei D."/>
        </authorList>
    </citation>
    <scope>NUCLEOTIDE SEQUENCE [LARGE SCALE GENOMIC DNA]</scope>
    <source>
        <strain evidence="3">Sxm20200214</strain>
        <tissue evidence="3">Leaf</tissue>
    </source>
</reference>
<feature type="region of interest" description="Disordered" evidence="2">
    <location>
        <begin position="55"/>
        <end position="271"/>
    </location>
</feature>
<keyword evidence="4" id="KW-1185">Reference proteome</keyword>
<feature type="compositionally biased region" description="Polar residues" evidence="2">
    <location>
        <begin position="420"/>
        <end position="429"/>
    </location>
</feature>
<evidence type="ECO:0000313" key="4">
    <source>
        <dbReference type="Proteomes" id="UP000886595"/>
    </source>
</evidence>
<accession>A0A8X8B9L6</accession>
<feature type="compositionally biased region" description="Basic and acidic residues" evidence="2">
    <location>
        <begin position="430"/>
        <end position="443"/>
    </location>
</feature>
<sequence length="504" mass="55280">MKMRLQNSPEKEEPPSERNGVNKSGLGATIGVGTVCDDGLGFPSSRFEINVSRLGFKADAPKRRGVPSEPKNVDAAQAATVEPEAAKVRRKKKGKRQETEVQENLGEENAVEAPVGESSGRKKEKRKLRKKNFIEHMPSSIGSRELRDLAPNGGSQGRAVSDPVSGYRRNEYETATSSVGRKKKMGADGEDLHVASEGREDSSGGRREDLEGSINAPLPEHRDEGADVVQLENSLERSQSRVLEGSEARVSGSPKATLPDKIKGGPDELPEVKDLVFNDDYEVAARSSVRSQGDWSSLDEKYDTTLKQALTRVREGEEKIRVARLDYQVSLQTAVREKEEMLAREKTLRKELDERSASAEVELRMSRESIERLEQVVDKLEREKDEGLSAGSMAVSTCQTVLPANPLSDASAKVFEVTDTSSPNLTGFRTNKDRSGTHHEEKGPASSGGQAPATNEDPPALTFGRVSGPEETVPIDRDECSCSACEKGCWHHLFGKRDRRLFAR</sequence>
<feature type="region of interest" description="Disordered" evidence="2">
    <location>
        <begin position="1"/>
        <end position="28"/>
    </location>
</feature>
<protein>
    <submittedName>
        <fullName evidence="3">Uncharacterized protein</fullName>
    </submittedName>
</protein>
<feature type="compositionally biased region" description="Basic and acidic residues" evidence="2">
    <location>
        <begin position="258"/>
        <end position="271"/>
    </location>
</feature>
<keyword evidence="1" id="KW-0175">Coiled coil</keyword>
<dbReference type="AlphaFoldDB" id="A0A8X8B9L6"/>
<gene>
    <name evidence="3" type="ORF">Bca52824_001249</name>
</gene>
<comment type="caution">
    <text evidence="3">The sequence shown here is derived from an EMBL/GenBank/DDBJ whole genome shotgun (WGS) entry which is preliminary data.</text>
</comment>
<name>A0A8X8B9L6_BRACI</name>
<feature type="region of interest" description="Disordered" evidence="2">
    <location>
        <begin position="420"/>
        <end position="473"/>
    </location>
</feature>
<feature type="compositionally biased region" description="Basic residues" evidence="2">
    <location>
        <begin position="122"/>
        <end position="131"/>
    </location>
</feature>
<evidence type="ECO:0000313" key="3">
    <source>
        <dbReference type="EMBL" id="KAG2330069.1"/>
    </source>
</evidence>
<dbReference type="Proteomes" id="UP000886595">
    <property type="component" value="Unassembled WGS sequence"/>
</dbReference>
<evidence type="ECO:0000256" key="1">
    <source>
        <dbReference type="SAM" id="Coils"/>
    </source>
</evidence>
<proteinExistence type="predicted"/>
<feature type="compositionally biased region" description="Basic and acidic residues" evidence="2">
    <location>
        <begin position="234"/>
        <end position="247"/>
    </location>
</feature>
<dbReference type="EMBL" id="JAAMPC010000001">
    <property type="protein sequence ID" value="KAG2330069.1"/>
    <property type="molecule type" value="Genomic_DNA"/>
</dbReference>